<feature type="chain" id="PRO_5042968143" description="limulus clotting factor C" evidence="12">
    <location>
        <begin position="21"/>
        <end position="478"/>
    </location>
</feature>
<dbReference type="Gene3D" id="2.40.10.10">
    <property type="entry name" value="Trypsin-like serine proteases"/>
    <property type="match status" value="1"/>
</dbReference>
<keyword evidence="5 12" id="KW-0732">Signal</keyword>
<keyword evidence="9" id="KW-1015">Disulfide bond</keyword>
<keyword evidence="3" id="KW-0768">Sushi</keyword>
<dbReference type="PANTHER" id="PTHR24264:SF65">
    <property type="entry name" value="SRCR DOMAIN-CONTAINING PROTEIN"/>
    <property type="match status" value="1"/>
</dbReference>
<dbReference type="InterPro" id="IPR001314">
    <property type="entry name" value="Peptidase_S1A"/>
</dbReference>
<keyword evidence="8" id="KW-0720">Serine protease</keyword>
<dbReference type="SUPFAM" id="SSF50494">
    <property type="entry name" value="Trypsin-like serine proteases"/>
    <property type="match status" value="1"/>
</dbReference>
<dbReference type="PROSITE" id="PS50092">
    <property type="entry name" value="TSP1"/>
    <property type="match status" value="2"/>
</dbReference>
<keyword evidence="4" id="KW-0645">Protease</keyword>
<dbReference type="GO" id="GO:0006508">
    <property type="term" value="P:proteolysis"/>
    <property type="evidence" value="ECO:0007669"/>
    <property type="project" value="UniProtKB-KW"/>
</dbReference>
<dbReference type="InterPro" id="IPR009003">
    <property type="entry name" value="Peptidase_S1_PA"/>
</dbReference>
<evidence type="ECO:0000256" key="3">
    <source>
        <dbReference type="ARBA" id="ARBA00022659"/>
    </source>
</evidence>
<comment type="caution">
    <text evidence="14">The sequence shown here is derived from an EMBL/GenBank/DDBJ whole genome shotgun (WGS) entry which is preliminary data.</text>
</comment>
<evidence type="ECO:0000256" key="12">
    <source>
        <dbReference type="SAM" id="SignalP"/>
    </source>
</evidence>
<keyword evidence="7" id="KW-0353">Hemolymph clotting</keyword>
<dbReference type="Proteomes" id="UP001353858">
    <property type="component" value="Unassembled WGS sequence"/>
</dbReference>
<dbReference type="EMBL" id="JARPUR010000003">
    <property type="protein sequence ID" value="KAK4878958.1"/>
    <property type="molecule type" value="Genomic_DNA"/>
</dbReference>
<organism evidence="14 15">
    <name type="scientific">Aquatica leii</name>
    <dbReference type="NCBI Taxonomy" id="1421715"/>
    <lineage>
        <taxon>Eukaryota</taxon>
        <taxon>Metazoa</taxon>
        <taxon>Ecdysozoa</taxon>
        <taxon>Arthropoda</taxon>
        <taxon>Hexapoda</taxon>
        <taxon>Insecta</taxon>
        <taxon>Pterygota</taxon>
        <taxon>Neoptera</taxon>
        <taxon>Endopterygota</taxon>
        <taxon>Coleoptera</taxon>
        <taxon>Polyphaga</taxon>
        <taxon>Elateriformia</taxon>
        <taxon>Elateroidea</taxon>
        <taxon>Lampyridae</taxon>
        <taxon>Luciolinae</taxon>
        <taxon>Aquatica</taxon>
    </lineage>
</organism>
<evidence type="ECO:0000256" key="10">
    <source>
        <dbReference type="ARBA" id="ARBA00052079"/>
    </source>
</evidence>
<dbReference type="InterPro" id="IPR000884">
    <property type="entry name" value="TSP1_rpt"/>
</dbReference>
<evidence type="ECO:0000259" key="13">
    <source>
        <dbReference type="PROSITE" id="PS50240"/>
    </source>
</evidence>
<keyword evidence="6" id="KW-0378">Hydrolase</keyword>
<evidence type="ECO:0000256" key="7">
    <source>
        <dbReference type="ARBA" id="ARBA00022820"/>
    </source>
</evidence>
<evidence type="ECO:0000256" key="8">
    <source>
        <dbReference type="ARBA" id="ARBA00022825"/>
    </source>
</evidence>
<dbReference type="PROSITE" id="PS00134">
    <property type="entry name" value="TRYPSIN_HIS"/>
    <property type="match status" value="1"/>
</dbReference>
<dbReference type="InterPro" id="IPR018114">
    <property type="entry name" value="TRYPSIN_HIS"/>
</dbReference>
<comment type="catalytic activity">
    <reaction evidence="10">
        <text>Selective cleavage of 103-Arg-|-Ser-104 and 124-Ile-|-Ile-125 bonds in Limulus clotting factor B to form activated factor B. Cleavage of -Pro-Arg-|-Xaa- bonds in synthetic substrates.</text>
        <dbReference type="EC" id="3.4.21.84"/>
    </reaction>
</comment>
<proteinExistence type="predicted"/>
<evidence type="ECO:0000256" key="4">
    <source>
        <dbReference type="ARBA" id="ARBA00022670"/>
    </source>
</evidence>
<dbReference type="InterPro" id="IPR043504">
    <property type="entry name" value="Peptidase_S1_PA_chymotrypsin"/>
</dbReference>
<dbReference type="PROSITE" id="PS50240">
    <property type="entry name" value="TRYPSIN_DOM"/>
    <property type="match status" value="1"/>
</dbReference>
<dbReference type="EC" id="3.4.21.84" evidence="11"/>
<comment type="subcellular location">
    <subcellularLocation>
        <location evidence="1">Secreted</location>
    </subcellularLocation>
</comment>
<dbReference type="GO" id="GO:0004252">
    <property type="term" value="F:serine-type endopeptidase activity"/>
    <property type="evidence" value="ECO:0007669"/>
    <property type="project" value="InterPro"/>
</dbReference>
<dbReference type="PANTHER" id="PTHR24264">
    <property type="entry name" value="TRYPSIN-RELATED"/>
    <property type="match status" value="1"/>
</dbReference>
<dbReference type="FunFam" id="2.40.10.10:FF:000120">
    <property type="entry name" value="Putative serine protease"/>
    <property type="match status" value="1"/>
</dbReference>
<keyword evidence="2" id="KW-0964">Secreted</keyword>
<feature type="domain" description="Peptidase S1" evidence="13">
    <location>
        <begin position="245"/>
        <end position="473"/>
    </location>
</feature>
<dbReference type="GO" id="GO:0042381">
    <property type="term" value="P:hemolymph coagulation"/>
    <property type="evidence" value="ECO:0007669"/>
    <property type="project" value="UniProtKB-KW"/>
</dbReference>
<evidence type="ECO:0000256" key="2">
    <source>
        <dbReference type="ARBA" id="ARBA00022525"/>
    </source>
</evidence>
<evidence type="ECO:0000256" key="11">
    <source>
        <dbReference type="ARBA" id="ARBA00066707"/>
    </source>
</evidence>
<protein>
    <recommendedName>
        <fullName evidence="11">limulus clotting factor C</fullName>
        <ecNumber evidence="11">3.4.21.84</ecNumber>
    </recommendedName>
</protein>
<reference evidence="15" key="1">
    <citation type="submission" date="2023-01" db="EMBL/GenBank/DDBJ databases">
        <title>Key to firefly adult light organ development and bioluminescence: homeobox transcription factors regulate luciferase expression and transportation to peroxisome.</title>
        <authorList>
            <person name="Fu X."/>
        </authorList>
    </citation>
    <scope>NUCLEOTIDE SEQUENCE [LARGE SCALE GENOMIC DNA]</scope>
</reference>
<dbReference type="InterPro" id="IPR050127">
    <property type="entry name" value="Serine_Proteases_S1"/>
</dbReference>
<gene>
    <name evidence="14" type="ORF">RN001_007104</name>
</gene>
<evidence type="ECO:0000313" key="14">
    <source>
        <dbReference type="EMBL" id="KAK4878958.1"/>
    </source>
</evidence>
<evidence type="ECO:0000256" key="9">
    <source>
        <dbReference type="ARBA" id="ARBA00023157"/>
    </source>
</evidence>
<dbReference type="CDD" id="cd00190">
    <property type="entry name" value="Tryp_SPc"/>
    <property type="match status" value="1"/>
</dbReference>
<name>A0AAN7QI48_9COLE</name>
<accession>A0AAN7QI48</accession>
<dbReference type="AlphaFoldDB" id="A0AAN7QI48"/>
<evidence type="ECO:0000256" key="1">
    <source>
        <dbReference type="ARBA" id="ARBA00004613"/>
    </source>
</evidence>
<feature type="signal peptide" evidence="12">
    <location>
        <begin position="1"/>
        <end position="20"/>
    </location>
</feature>
<dbReference type="GO" id="GO:0005615">
    <property type="term" value="C:extracellular space"/>
    <property type="evidence" value="ECO:0007669"/>
    <property type="project" value="TreeGrafter"/>
</dbReference>
<dbReference type="Pfam" id="PF00089">
    <property type="entry name" value="Trypsin"/>
    <property type="match status" value="1"/>
</dbReference>
<evidence type="ECO:0000256" key="6">
    <source>
        <dbReference type="ARBA" id="ARBA00022801"/>
    </source>
</evidence>
<dbReference type="PRINTS" id="PR00722">
    <property type="entry name" value="CHYMOTRYPSIN"/>
</dbReference>
<evidence type="ECO:0000256" key="5">
    <source>
        <dbReference type="ARBA" id="ARBA00022729"/>
    </source>
</evidence>
<dbReference type="SMART" id="SM00020">
    <property type="entry name" value="Tryp_SPc"/>
    <property type="match status" value="1"/>
</dbReference>
<dbReference type="InterPro" id="IPR001254">
    <property type="entry name" value="Trypsin_dom"/>
</dbReference>
<dbReference type="SMART" id="SM00209">
    <property type="entry name" value="TSP1"/>
    <property type="match status" value="2"/>
</dbReference>
<sequence length="478" mass="56385">MNRFVYLIFCIFLFWTPVFANQAHARFKQAIRQDLQSEFQNYNTKQNIRSVKAEISKLHHSGVGRKDHLPLFSKWSPWSRCEDCKQRRMKKCISPKCKHSRLYEERPCPRPRCKRRRSGRLNRDFNVVRVDDDMKRSSMVNTRMWSKWSKWSKCNRQCRTYRYRLCKTPERCKRKKRQRQGAYCYHDNTKCEKHVLNLLDMNNRRIDTLKYEYNKKPQGRRPDQQYNLKPKQCGRPRKKAKMLKIIGGKEAKRYKWPWHVALINRFREVFCAGTLIGPRWVLTAGHCLRNYLRVRLNEHDLTAVDGKELEMTVQKMFLHPRFNHQTVDNDIALLRLPNAVSLPPVCLPSSQPQPEEVCSIMGWGKLNSSDEYGSTILHEAKIPVVSWETCVRSYKRYFLTSNMFCAGWSSGQADTCAGDSGGGLMCLPKDHMQPKAYSIQGITSFGDGCGRRNKYGIYTMVYNYLGWINYIIDTYSQY</sequence>
<keyword evidence="15" id="KW-1185">Reference proteome</keyword>
<evidence type="ECO:0000313" key="15">
    <source>
        <dbReference type="Proteomes" id="UP001353858"/>
    </source>
</evidence>